<comment type="caution">
    <text evidence="3">The sequence shown here is derived from an EMBL/GenBank/DDBJ whole genome shotgun (WGS) entry which is preliminary data.</text>
</comment>
<dbReference type="EMBL" id="JBBPBN010000228">
    <property type="protein sequence ID" value="KAK8972057.1"/>
    <property type="molecule type" value="Genomic_DNA"/>
</dbReference>
<evidence type="ECO:0000313" key="4">
    <source>
        <dbReference type="Proteomes" id="UP001396334"/>
    </source>
</evidence>
<organism evidence="3 4">
    <name type="scientific">Hibiscus sabdariffa</name>
    <name type="common">roselle</name>
    <dbReference type="NCBI Taxonomy" id="183260"/>
    <lineage>
        <taxon>Eukaryota</taxon>
        <taxon>Viridiplantae</taxon>
        <taxon>Streptophyta</taxon>
        <taxon>Embryophyta</taxon>
        <taxon>Tracheophyta</taxon>
        <taxon>Spermatophyta</taxon>
        <taxon>Magnoliopsida</taxon>
        <taxon>eudicotyledons</taxon>
        <taxon>Gunneridae</taxon>
        <taxon>Pentapetalae</taxon>
        <taxon>rosids</taxon>
        <taxon>malvids</taxon>
        <taxon>Malvales</taxon>
        <taxon>Malvaceae</taxon>
        <taxon>Malvoideae</taxon>
        <taxon>Hibiscus</taxon>
    </lineage>
</organism>
<evidence type="ECO:0000313" key="2">
    <source>
        <dbReference type="EMBL" id="KAK8492246.1"/>
    </source>
</evidence>
<protein>
    <recommendedName>
        <fullName evidence="5">RAB6-interacting golgin</fullName>
    </recommendedName>
</protein>
<dbReference type="PANTHER" id="PTHR21470">
    <property type="entry name" value="RAB6-INTERACTING PROTEIN GORAB"/>
    <property type="match status" value="1"/>
</dbReference>
<feature type="compositionally biased region" description="Low complexity" evidence="1">
    <location>
        <begin position="1"/>
        <end position="35"/>
    </location>
</feature>
<proteinExistence type="predicted"/>
<reference evidence="3 4" key="1">
    <citation type="journal article" date="2024" name="G3 (Bethesda)">
        <title>Genome assembly of Hibiscus sabdariffa L. provides insights into metabolisms of medicinal natural products.</title>
        <authorList>
            <person name="Kim T."/>
        </authorList>
    </citation>
    <scope>NUCLEOTIDE SEQUENCE [LARGE SCALE GENOMIC DNA]</scope>
    <source>
        <strain evidence="3">TK-2024</strain>
        <tissue evidence="3">Old leaves</tissue>
    </source>
</reference>
<dbReference type="EMBL" id="JBBPBN010000253">
    <property type="protein sequence ID" value="KAK8492246.1"/>
    <property type="molecule type" value="Genomic_DNA"/>
</dbReference>
<accession>A0ABR2N7B7</accession>
<sequence>MMQIEQQQQQPQPQPSQQQNQLTVQNSGSLSFSSHLSKEDEEISKSALSTFRAKEEEIERKKMAVREKVQLQLGRVEEETKRLAVIREELEALADPMRKEVAQVRKKIDAVNKELKPLGHTCQKKEREYKEALEAFNEKNKEKVQLITKLMELVSESERLRMKKLEEITAPTSRWSSVKVVVFTPSRFFSPKIHYRVNIRSGLECECRIYSISPKGLSNPITKFVSVIPSRDSDNRRH</sequence>
<gene>
    <name evidence="2" type="ORF">V6N11_039706</name>
    <name evidence="3" type="ORF">V6N11_063322</name>
</gene>
<dbReference type="Pfam" id="PF04949">
    <property type="entry name" value="Transcrip_act"/>
    <property type="match status" value="1"/>
</dbReference>
<evidence type="ECO:0000313" key="3">
    <source>
        <dbReference type="EMBL" id="KAK8972057.1"/>
    </source>
</evidence>
<evidence type="ECO:0008006" key="5">
    <source>
        <dbReference type="Google" id="ProtNLM"/>
    </source>
</evidence>
<keyword evidence="4" id="KW-1185">Reference proteome</keyword>
<name>A0ABR2N7B7_9ROSI</name>
<dbReference type="InterPro" id="IPR007033">
    <property type="entry name" value="GORAB"/>
</dbReference>
<feature type="region of interest" description="Disordered" evidence="1">
    <location>
        <begin position="1"/>
        <end position="57"/>
    </location>
</feature>
<dbReference type="PANTHER" id="PTHR21470:SF10">
    <property type="entry name" value="RAB6-INTERACTING GOLGIN"/>
    <property type="match status" value="1"/>
</dbReference>
<evidence type="ECO:0000256" key="1">
    <source>
        <dbReference type="SAM" id="MobiDB-lite"/>
    </source>
</evidence>
<dbReference type="Proteomes" id="UP001396334">
    <property type="component" value="Unassembled WGS sequence"/>
</dbReference>